<name>K2QR14_9HYPH</name>
<evidence type="ECO:0000313" key="1">
    <source>
        <dbReference type="EMBL" id="EKF57397.1"/>
    </source>
</evidence>
<dbReference type="PATRIC" id="fig|1156935.5.peg.4409"/>
<evidence type="ECO:0000313" key="2">
    <source>
        <dbReference type="Proteomes" id="UP000007123"/>
    </source>
</evidence>
<organism evidence="1 2">
    <name type="scientific">Agrobacterium albertimagni AOL15</name>
    <dbReference type="NCBI Taxonomy" id="1156935"/>
    <lineage>
        <taxon>Bacteria</taxon>
        <taxon>Pseudomonadati</taxon>
        <taxon>Pseudomonadota</taxon>
        <taxon>Alphaproteobacteria</taxon>
        <taxon>Hyphomicrobiales</taxon>
        <taxon>Rhizobiaceae</taxon>
        <taxon>Rhizobium/Agrobacterium group</taxon>
        <taxon>Agrobacterium</taxon>
    </lineage>
</organism>
<dbReference type="eggNOG" id="ENOG50344D4">
    <property type="taxonomic scope" value="Bacteria"/>
</dbReference>
<gene>
    <name evidence="1" type="ORF">QWE_21681</name>
</gene>
<accession>K2QR14</accession>
<keyword evidence="2" id="KW-1185">Reference proteome</keyword>
<dbReference type="Proteomes" id="UP000007123">
    <property type="component" value="Unassembled WGS sequence"/>
</dbReference>
<dbReference type="AlphaFoldDB" id="K2QR14"/>
<dbReference type="EMBL" id="ALJF01000021">
    <property type="protein sequence ID" value="EKF57397.1"/>
    <property type="molecule type" value="Genomic_DNA"/>
</dbReference>
<protein>
    <submittedName>
        <fullName evidence="1">NUDIX hydrolase</fullName>
    </submittedName>
</protein>
<keyword evidence="1" id="KW-0378">Hydrolase</keyword>
<dbReference type="GO" id="GO:0016787">
    <property type="term" value="F:hydrolase activity"/>
    <property type="evidence" value="ECO:0007669"/>
    <property type="project" value="UniProtKB-KW"/>
</dbReference>
<dbReference type="OrthoDB" id="8482081at2"/>
<dbReference type="RefSeq" id="WP_006728321.1">
    <property type="nucleotide sequence ID" value="NZ_ALJF01000021.1"/>
</dbReference>
<comment type="caution">
    <text evidence="1">The sequence shown here is derived from an EMBL/GenBank/DDBJ whole genome shotgun (WGS) entry which is preliminary data.</text>
</comment>
<proteinExistence type="predicted"/>
<sequence>MKKEHIVDQIKDEGKSIIIDQVKGFVREGISQILIGSGLSLTLKSLGAMVLGSSEHPPFLIKKRRSRFLIEDPDFAVQQYSAEKPISPHIPYVELANFSKLLAKGKKPTIELQIKRDKFQLRRWENEETDWLVDSALGALKQENRVTRDSAVVRVSEVRPTKEGCILVIQEARYKDQAMSNLILDFDELPNGQKSDATIRAQLLKEYGSKLPPLHDDRLVNSLGCAVLVFYELEGKLVPLQVMRSVDTAVFNGGGWHCTASGAAEWPKDPGSTEDSFQAYIEDDIYRELRDEVGFPPGSVKLELVGICRELMRGGKPQLFFIGFSEQAPEKIAKQMEAARLEQIRARNEVKFAEPVEVLRHPYLHEARSFKDKDHLEASALKLGFTAEATACLYYFFDMMNAAEHEFERRQM</sequence>
<reference evidence="1 2" key="1">
    <citation type="journal article" date="2012" name="J. Bacteriol.">
        <title>Draft Genome Sequence of Agrobacterium albertimagni Strain AOL15.</title>
        <authorList>
            <person name="Trimble W.L."/>
            <person name="Phung le T."/>
            <person name="Meyer F."/>
            <person name="Gilbert J.A."/>
            <person name="Silver S."/>
        </authorList>
    </citation>
    <scope>NUCLEOTIDE SEQUENCE [LARGE SCALE GENOMIC DNA]</scope>
    <source>
        <strain evidence="1 2">AOL15</strain>
    </source>
</reference>